<evidence type="ECO:0000256" key="2">
    <source>
        <dbReference type="ARBA" id="ARBA00022729"/>
    </source>
</evidence>
<dbReference type="SUPFAM" id="SSF53850">
    <property type="entry name" value="Periplasmic binding protein-like II"/>
    <property type="match status" value="1"/>
</dbReference>
<evidence type="ECO:0000259" key="4">
    <source>
        <dbReference type="Pfam" id="PF00496"/>
    </source>
</evidence>
<dbReference type="Gene3D" id="3.40.190.10">
    <property type="entry name" value="Periplasmic binding protein-like II"/>
    <property type="match status" value="1"/>
</dbReference>
<dbReference type="CDD" id="cd00995">
    <property type="entry name" value="PBP2_NikA_DppA_OppA_like"/>
    <property type="match status" value="1"/>
</dbReference>
<sequence>MMHILAAALAVLALALGPAAGAQAAKRGGTLRIATEGEAFDLNPIGISGALKVYREIMGGALLRLDENFNPIGDLAKSWEISDEGRIVTFKLHPGGTYHDGAPLDAESVKWNLDLVNKTVPKWVEEMKKKNPKYKWQNLFVNYLYHIDKVEVVDKYTLRVHQKDLGKGQLFDAMTGTLGRFVLVSPKAYDTDIESFRRRPVLSGPYKFVEWKRNQHLFAERHRGFYRKGQPYLDRLEFYFIPDANQRMNALLSGQIDVINNLPLSLYETMKKAPGVVVHRGRATINYAFPFNNQMEPWKDLRVRKAVSCYAVDRAQIVKTALRGLGKPWVTFAPGGAVDALDLTAECPYDPEKAKKLLAEAGYGPGKPLKITMTTNNSDPAHIEVSQALKLQFAKSNIDMEVKIVDYATWNRGFVGQHKIQLTLQNTLSSRSVNSNSHVVYSKAGNDYYQVKDPKLDELLDAWRSTIDPRKQLEASHAIQRYVLDQAYYPNLATFSFLEVTRDYVKGFKYLGKLMFDYSEVWLDK</sequence>
<feature type="domain" description="Solute-binding protein family 5" evidence="4">
    <location>
        <begin position="71"/>
        <end position="424"/>
    </location>
</feature>
<dbReference type="Pfam" id="PF00496">
    <property type="entry name" value="SBP_bac_5"/>
    <property type="match status" value="1"/>
</dbReference>
<dbReference type="Gene3D" id="3.90.76.10">
    <property type="entry name" value="Dipeptide-binding Protein, Domain 1"/>
    <property type="match status" value="1"/>
</dbReference>
<dbReference type="GO" id="GO:1904680">
    <property type="term" value="F:peptide transmembrane transporter activity"/>
    <property type="evidence" value="ECO:0007669"/>
    <property type="project" value="TreeGrafter"/>
</dbReference>
<feature type="signal peptide" evidence="3">
    <location>
        <begin position="1"/>
        <end position="24"/>
    </location>
</feature>
<dbReference type="PANTHER" id="PTHR30290:SF38">
    <property type="entry name" value="D,D-DIPEPTIDE-BINDING PERIPLASMIC PROTEIN DDPA-RELATED"/>
    <property type="match status" value="1"/>
</dbReference>
<dbReference type="GO" id="GO:0015833">
    <property type="term" value="P:peptide transport"/>
    <property type="evidence" value="ECO:0007669"/>
    <property type="project" value="TreeGrafter"/>
</dbReference>
<evidence type="ECO:0000313" key="5">
    <source>
        <dbReference type="EMBL" id="MBI3127051.1"/>
    </source>
</evidence>
<dbReference type="AlphaFoldDB" id="A0A932HWV6"/>
<dbReference type="GO" id="GO:0030288">
    <property type="term" value="C:outer membrane-bounded periplasmic space"/>
    <property type="evidence" value="ECO:0007669"/>
    <property type="project" value="UniProtKB-ARBA"/>
</dbReference>
<proteinExistence type="inferred from homology"/>
<comment type="caution">
    <text evidence="5">The sequence shown here is derived from an EMBL/GenBank/DDBJ whole genome shotgun (WGS) entry which is preliminary data.</text>
</comment>
<name>A0A932HWV6_UNCTE</name>
<protein>
    <submittedName>
        <fullName evidence="5">ABC transporter substrate-binding protein</fullName>
    </submittedName>
</protein>
<dbReference type="EMBL" id="JACPUR010000014">
    <property type="protein sequence ID" value="MBI3127051.1"/>
    <property type="molecule type" value="Genomic_DNA"/>
</dbReference>
<feature type="chain" id="PRO_5037624584" evidence="3">
    <location>
        <begin position="25"/>
        <end position="525"/>
    </location>
</feature>
<dbReference type="InterPro" id="IPR000914">
    <property type="entry name" value="SBP_5_dom"/>
</dbReference>
<gene>
    <name evidence="5" type="ORF">HYZ11_05560</name>
</gene>
<dbReference type="PANTHER" id="PTHR30290">
    <property type="entry name" value="PERIPLASMIC BINDING COMPONENT OF ABC TRANSPORTER"/>
    <property type="match status" value="1"/>
</dbReference>
<evidence type="ECO:0000256" key="1">
    <source>
        <dbReference type="ARBA" id="ARBA00005695"/>
    </source>
</evidence>
<organism evidence="5 6">
    <name type="scientific">Tectimicrobiota bacterium</name>
    <dbReference type="NCBI Taxonomy" id="2528274"/>
    <lineage>
        <taxon>Bacteria</taxon>
        <taxon>Pseudomonadati</taxon>
        <taxon>Nitrospinota/Tectimicrobiota group</taxon>
        <taxon>Candidatus Tectimicrobiota</taxon>
    </lineage>
</organism>
<dbReference type="GO" id="GO:0043190">
    <property type="term" value="C:ATP-binding cassette (ABC) transporter complex"/>
    <property type="evidence" value="ECO:0007669"/>
    <property type="project" value="InterPro"/>
</dbReference>
<dbReference type="InterPro" id="IPR039424">
    <property type="entry name" value="SBP_5"/>
</dbReference>
<dbReference type="InterPro" id="IPR030678">
    <property type="entry name" value="Peptide/Ni-bd"/>
</dbReference>
<accession>A0A932HWV6</accession>
<keyword evidence="2 3" id="KW-0732">Signal</keyword>
<dbReference type="Gene3D" id="3.10.105.10">
    <property type="entry name" value="Dipeptide-binding Protein, Domain 3"/>
    <property type="match status" value="1"/>
</dbReference>
<dbReference type="Proteomes" id="UP000782312">
    <property type="component" value="Unassembled WGS sequence"/>
</dbReference>
<evidence type="ECO:0000256" key="3">
    <source>
        <dbReference type="SAM" id="SignalP"/>
    </source>
</evidence>
<evidence type="ECO:0000313" key="6">
    <source>
        <dbReference type="Proteomes" id="UP000782312"/>
    </source>
</evidence>
<dbReference type="PIRSF" id="PIRSF002741">
    <property type="entry name" value="MppA"/>
    <property type="match status" value="1"/>
</dbReference>
<comment type="similarity">
    <text evidence="1">Belongs to the bacterial solute-binding protein 5 family.</text>
</comment>
<reference evidence="5" key="1">
    <citation type="submission" date="2020-07" db="EMBL/GenBank/DDBJ databases">
        <title>Huge and variable diversity of episymbiotic CPR bacteria and DPANN archaea in groundwater ecosystems.</title>
        <authorList>
            <person name="He C.Y."/>
            <person name="Keren R."/>
            <person name="Whittaker M."/>
            <person name="Farag I.F."/>
            <person name="Doudna J."/>
            <person name="Cate J.H.D."/>
            <person name="Banfield J.F."/>
        </authorList>
    </citation>
    <scope>NUCLEOTIDE SEQUENCE</scope>
    <source>
        <strain evidence="5">NC_groundwater_763_Ag_S-0.2um_68_21</strain>
    </source>
</reference>